<gene>
    <name evidence="1" type="ORF">SNE40_018786</name>
</gene>
<organism evidence="1 2">
    <name type="scientific">Patella caerulea</name>
    <name type="common">Rayed Mediterranean limpet</name>
    <dbReference type="NCBI Taxonomy" id="87958"/>
    <lineage>
        <taxon>Eukaryota</taxon>
        <taxon>Metazoa</taxon>
        <taxon>Spiralia</taxon>
        <taxon>Lophotrochozoa</taxon>
        <taxon>Mollusca</taxon>
        <taxon>Gastropoda</taxon>
        <taxon>Patellogastropoda</taxon>
        <taxon>Patelloidea</taxon>
        <taxon>Patellidae</taxon>
        <taxon>Patella</taxon>
    </lineage>
</organism>
<dbReference type="Proteomes" id="UP001347796">
    <property type="component" value="Unassembled WGS sequence"/>
</dbReference>
<proteinExistence type="predicted"/>
<protein>
    <submittedName>
        <fullName evidence="1">Uncharacterized protein</fullName>
    </submittedName>
</protein>
<sequence>MDILVKWQDGSENIVARKEFRVIGGGRIAEGRRVMMWWGPDARWWKGTAIKILTGKATTSFSSSESDDDIPLILLKENINQSINADDISLIDDVTDTSMLAEAVDVLNSSLLDKIEAQYNPEQVLTVALTKDEQLKLTQAIVNQTSEWNIF</sequence>
<comment type="caution">
    <text evidence="1">The sequence shown here is derived from an EMBL/GenBank/DDBJ whole genome shotgun (WGS) entry which is preliminary data.</text>
</comment>
<dbReference type="EMBL" id="JAZGQO010000014">
    <property type="protein sequence ID" value="KAK6170377.1"/>
    <property type="molecule type" value="Genomic_DNA"/>
</dbReference>
<reference evidence="1 2" key="1">
    <citation type="submission" date="2024-01" db="EMBL/GenBank/DDBJ databases">
        <title>The genome of the rayed Mediterranean limpet Patella caerulea (Linnaeus, 1758).</title>
        <authorList>
            <person name="Anh-Thu Weber A."/>
            <person name="Halstead-Nussloch G."/>
        </authorList>
    </citation>
    <scope>NUCLEOTIDE SEQUENCE [LARGE SCALE GENOMIC DNA]</scope>
    <source>
        <strain evidence="1">AATW-2023a</strain>
        <tissue evidence="1">Whole specimen</tissue>
    </source>
</reference>
<name>A0AAN8J609_PATCE</name>
<dbReference type="AlphaFoldDB" id="A0AAN8J609"/>
<evidence type="ECO:0000313" key="1">
    <source>
        <dbReference type="EMBL" id="KAK6170377.1"/>
    </source>
</evidence>
<evidence type="ECO:0000313" key="2">
    <source>
        <dbReference type="Proteomes" id="UP001347796"/>
    </source>
</evidence>
<accession>A0AAN8J609</accession>
<keyword evidence="2" id="KW-1185">Reference proteome</keyword>